<dbReference type="AlphaFoldDB" id="A0A5E7DGR8"/>
<dbReference type="Pfam" id="PF06293">
    <property type="entry name" value="Kdo"/>
    <property type="match status" value="1"/>
</dbReference>
<sequence>MMATPIKLEFSDKYTEQHARESLLKHQDGMYAKPVFVGVKGGGETARVEVVLLDLEKSRRRLSSTLAALHDMKKLRRHSSSGPMDWQKLSYFYSTAFGSAIKGLE</sequence>
<name>A0A5E7DGR8_PSEFL</name>
<gene>
    <name evidence="1" type="ORF">PS691_03811</name>
</gene>
<proteinExistence type="predicted"/>
<protein>
    <submittedName>
        <fullName evidence="1">Uncharacterized protein</fullName>
    </submittedName>
</protein>
<evidence type="ECO:0000313" key="1">
    <source>
        <dbReference type="EMBL" id="VVO16136.1"/>
    </source>
</evidence>
<reference evidence="1 2" key="1">
    <citation type="submission" date="2019-09" db="EMBL/GenBank/DDBJ databases">
        <authorList>
            <person name="Chandra G."/>
            <person name="Truman W A."/>
        </authorList>
    </citation>
    <scope>NUCLEOTIDE SEQUENCE [LARGE SCALE GENOMIC DNA]</scope>
    <source>
        <strain evidence="1">PS691</strain>
    </source>
</reference>
<dbReference type="Proteomes" id="UP000337909">
    <property type="component" value="Unassembled WGS sequence"/>
</dbReference>
<dbReference type="EMBL" id="CABVHQ010000040">
    <property type="protein sequence ID" value="VVO16136.1"/>
    <property type="molecule type" value="Genomic_DNA"/>
</dbReference>
<accession>A0A5E7DGR8</accession>
<evidence type="ECO:0000313" key="2">
    <source>
        <dbReference type="Proteomes" id="UP000337909"/>
    </source>
</evidence>
<organism evidence="1 2">
    <name type="scientific">Pseudomonas fluorescens</name>
    <dbReference type="NCBI Taxonomy" id="294"/>
    <lineage>
        <taxon>Bacteria</taxon>
        <taxon>Pseudomonadati</taxon>
        <taxon>Pseudomonadota</taxon>
        <taxon>Gammaproteobacteria</taxon>
        <taxon>Pseudomonadales</taxon>
        <taxon>Pseudomonadaceae</taxon>
        <taxon>Pseudomonas</taxon>
    </lineage>
</organism>